<comment type="caution">
    <text evidence="2">The sequence shown here is derived from an EMBL/GenBank/DDBJ whole genome shotgun (WGS) entry which is preliminary data.</text>
</comment>
<name>A0A3M7P6Y4_BRAPC</name>
<feature type="transmembrane region" description="Helical" evidence="1">
    <location>
        <begin position="6"/>
        <end position="26"/>
    </location>
</feature>
<dbReference type="AlphaFoldDB" id="A0A3M7P6Y4"/>
<gene>
    <name evidence="2" type="ORF">BpHYR1_003752</name>
</gene>
<keyword evidence="1" id="KW-0812">Transmembrane</keyword>
<protein>
    <submittedName>
        <fullName evidence="2">Uncharacterized protein</fullName>
    </submittedName>
</protein>
<sequence>MKIILISYQLTFVTLAIFYITILFSISKSFLEILLPIQKNQMCYETWFLPIDEKVVSLLTRRYDVVDFSSYLSEPTNLAHSTTLSRICSC</sequence>
<keyword evidence="1" id="KW-0472">Membrane</keyword>
<evidence type="ECO:0000313" key="3">
    <source>
        <dbReference type="Proteomes" id="UP000276133"/>
    </source>
</evidence>
<reference evidence="2 3" key="1">
    <citation type="journal article" date="2018" name="Sci. Rep.">
        <title>Genomic signatures of local adaptation to the degree of environmental predictability in rotifers.</title>
        <authorList>
            <person name="Franch-Gras L."/>
            <person name="Hahn C."/>
            <person name="Garcia-Roger E.M."/>
            <person name="Carmona M.J."/>
            <person name="Serra M."/>
            <person name="Gomez A."/>
        </authorList>
    </citation>
    <scope>NUCLEOTIDE SEQUENCE [LARGE SCALE GENOMIC DNA]</scope>
    <source>
        <strain evidence="2">HYR1</strain>
    </source>
</reference>
<evidence type="ECO:0000313" key="2">
    <source>
        <dbReference type="EMBL" id="RMZ94507.1"/>
    </source>
</evidence>
<dbReference type="EMBL" id="REGN01013002">
    <property type="protein sequence ID" value="RMZ94507.1"/>
    <property type="molecule type" value="Genomic_DNA"/>
</dbReference>
<accession>A0A3M7P6Y4</accession>
<proteinExistence type="predicted"/>
<organism evidence="2 3">
    <name type="scientific">Brachionus plicatilis</name>
    <name type="common">Marine rotifer</name>
    <name type="synonym">Brachionus muelleri</name>
    <dbReference type="NCBI Taxonomy" id="10195"/>
    <lineage>
        <taxon>Eukaryota</taxon>
        <taxon>Metazoa</taxon>
        <taxon>Spiralia</taxon>
        <taxon>Gnathifera</taxon>
        <taxon>Rotifera</taxon>
        <taxon>Eurotatoria</taxon>
        <taxon>Monogononta</taxon>
        <taxon>Pseudotrocha</taxon>
        <taxon>Ploima</taxon>
        <taxon>Brachionidae</taxon>
        <taxon>Brachionus</taxon>
    </lineage>
</organism>
<evidence type="ECO:0000256" key="1">
    <source>
        <dbReference type="SAM" id="Phobius"/>
    </source>
</evidence>
<keyword evidence="3" id="KW-1185">Reference proteome</keyword>
<dbReference type="Proteomes" id="UP000276133">
    <property type="component" value="Unassembled WGS sequence"/>
</dbReference>
<keyword evidence="1" id="KW-1133">Transmembrane helix</keyword>